<feature type="compositionally biased region" description="Basic and acidic residues" evidence="5">
    <location>
        <begin position="357"/>
        <end position="367"/>
    </location>
</feature>
<feature type="region of interest" description="Disordered" evidence="5">
    <location>
        <begin position="357"/>
        <end position="380"/>
    </location>
</feature>
<sequence>MTAYDDFGMPVGAYTETESLTHQAYRVARAFVVYRVKPVTERVLGGRRGERWNWKAIFSLGRLLIVLWVVVVYWSERSAFRETIDSCEWENWEKWEEGANPHRLLFVSDPQLIDPHSYPGRPWPLDSLTYLYTDQYMRRTFSRMQEVFYPDTIIFLGDLFDGGREWSTRLSQSPEEQYRKYGNDFWLREYDRFGRIYYDHWGDAGMDPRAGQPPRKMITTLPGNHDLGFGRGVQIPVRKRFNAYFGFGNRVDVIANHTFVSIDGLSLSALAGEGNPETSKELWEPTMEFLDGVKAQKQRLVSQELRKQQGLSANLRYSHDVVESQDLTKARLPKFEKITNEFPTVLLTHVPLYREEGTPCGPQRERWPPTPPPKGQEPLEKDDRNAIAVRGGYQYQNVLHREITVDVAEKVGDIEYAFSGDDHDYCEVIHRNYASAGRGIKEITVKSTSWAMGVRHPGVVLVSLWNPVDKDGAPLNPKQKTLQTHLCIFPDQLGIFIRYALLFFLTLFLLAIRAALVASGRISTESDTSEPTLLPTTEHISGAESEKSALQYPVEPSHDATLSNSSTSSARSNLQVRSYNSRTRSVSPGLGYALPSAAPASKYTFPLVQHAGYYGPPDEEVEKKKGEVKVYGDLSTRRRRQKRKGLALFNWEFSISLFKVGVVVLAWYFWLVWRW</sequence>
<evidence type="ECO:0000256" key="2">
    <source>
        <dbReference type="ARBA" id="ARBA00022692"/>
    </source>
</evidence>
<protein>
    <submittedName>
        <fullName evidence="8">Metallo-dependent phosphatase-like protein</fullName>
    </submittedName>
</protein>
<comment type="caution">
    <text evidence="8">The sequence shown here is derived from an EMBL/GenBank/DDBJ whole genome shotgun (WGS) entry which is preliminary data.</text>
</comment>
<feature type="compositionally biased region" description="Low complexity" evidence="5">
    <location>
        <begin position="560"/>
        <end position="574"/>
    </location>
</feature>
<organism evidence="8 9">
    <name type="scientific">Dendryphion nanum</name>
    <dbReference type="NCBI Taxonomy" id="256645"/>
    <lineage>
        <taxon>Eukaryota</taxon>
        <taxon>Fungi</taxon>
        <taxon>Dikarya</taxon>
        <taxon>Ascomycota</taxon>
        <taxon>Pezizomycotina</taxon>
        <taxon>Dothideomycetes</taxon>
        <taxon>Pleosporomycetidae</taxon>
        <taxon>Pleosporales</taxon>
        <taxon>Torulaceae</taxon>
        <taxon>Dendryphion</taxon>
    </lineage>
</organism>
<dbReference type="EMBL" id="JAGMWT010000008">
    <property type="protein sequence ID" value="KAH7123852.1"/>
    <property type="molecule type" value="Genomic_DNA"/>
</dbReference>
<evidence type="ECO:0000256" key="5">
    <source>
        <dbReference type="SAM" id="MobiDB-lite"/>
    </source>
</evidence>
<evidence type="ECO:0000256" key="6">
    <source>
        <dbReference type="SAM" id="Phobius"/>
    </source>
</evidence>
<dbReference type="PANTHER" id="PTHR13315">
    <property type="entry name" value="METALLO PHOSPHOESTERASE RELATED"/>
    <property type="match status" value="1"/>
</dbReference>
<evidence type="ECO:0000256" key="4">
    <source>
        <dbReference type="ARBA" id="ARBA00023136"/>
    </source>
</evidence>
<dbReference type="OrthoDB" id="5977743at2759"/>
<keyword evidence="9" id="KW-1185">Reference proteome</keyword>
<dbReference type="GO" id="GO:0005783">
    <property type="term" value="C:endoplasmic reticulum"/>
    <property type="evidence" value="ECO:0007669"/>
    <property type="project" value="TreeGrafter"/>
</dbReference>
<accession>A0A9P9DRS6</accession>
<proteinExistence type="predicted"/>
<feature type="domain" description="Calcineurin-like phosphoesterase" evidence="7">
    <location>
        <begin position="103"/>
        <end position="286"/>
    </location>
</feature>
<reference evidence="8" key="1">
    <citation type="journal article" date="2021" name="Nat. Commun.">
        <title>Genetic determinants of endophytism in the Arabidopsis root mycobiome.</title>
        <authorList>
            <person name="Mesny F."/>
            <person name="Miyauchi S."/>
            <person name="Thiergart T."/>
            <person name="Pickel B."/>
            <person name="Atanasova L."/>
            <person name="Karlsson M."/>
            <person name="Huettel B."/>
            <person name="Barry K.W."/>
            <person name="Haridas S."/>
            <person name="Chen C."/>
            <person name="Bauer D."/>
            <person name="Andreopoulos W."/>
            <person name="Pangilinan J."/>
            <person name="LaButti K."/>
            <person name="Riley R."/>
            <person name="Lipzen A."/>
            <person name="Clum A."/>
            <person name="Drula E."/>
            <person name="Henrissat B."/>
            <person name="Kohler A."/>
            <person name="Grigoriev I.V."/>
            <person name="Martin F.M."/>
            <person name="Hacquard S."/>
        </authorList>
    </citation>
    <scope>NUCLEOTIDE SEQUENCE</scope>
    <source>
        <strain evidence="8">MPI-CAGE-CH-0243</strain>
    </source>
</reference>
<comment type="subcellular location">
    <subcellularLocation>
        <location evidence="1">Membrane</location>
        <topology evidence="1">Multi-pass membrane protein</topology>
    </subcellularLocation>
</comment>
<feature type="region of interest" description="Disordered" evidence="5">
    <location>
        <begin position="554"/>
        <end position="574"/>
    </location>
</feature>
<evidence type="ECO:0000259" key="7">
    <source>
        <dbReference type="Pfam" id="PF00149"/>
    </source>
</evidence>
<dbReference type="PANTHER" id="PTHR13315:SF4">
    <property type="entry name" value="METALLOPHOSPHOESTERASE, ISOFORM E"/>
    <property type="match status" value="1"/>
</dbReference>
<keyword evidence="3 6" id="KW-1133">Transmembrane helix</keyword>
<dbReference type="GO" id="GO:0016787">
    <property type="term" value="F:hydrolase activity"/>
    <property type="evidence" value="ECO:0007669"/>
    <property type="project" value="InterPro"/>
</dbReference>
<name>A0A9P9DRS6_9PLEO</name>
<feature type="transmembrane region" description="Helical" evidence="6">
    <location>
        <begin position="496"/>
        <end position="516"/>
    </location>
</feature>
<dbReference type="InterPro" id="IPR033308">
    <property type="entry name" value="PGAP5/Cdc1/Ted1"/>
</dbReference>
<evidence type="ECO:0000313" key="8">
    <source>
        <dbReference type="EMBL" id="KAH7123852.1"/>
    </source>
</evidence>
<keyword evidence="2 6" id="KW-0812">Transmembrane</keyword>
<evidence type="ECO:0000256" key="3">
    <source>
        <dbReference type="ARBA" id="ARBA00022989"/>
    </source>
</evidence>
<dbReference type="InterPro" id="IPR029052">
    <property type="entry name" value="Metallo-depent_PP-like"/>
</dbReference>
<dbReference type="SUPFAM" id="SSF56300">
    <property type="entry name" value="Metallo-dependent phosphatases"/>
    <property type="match status" value="1"/>
</dbReference>
<dbReference type="InterPro" id="IPR004843">
    <property type="entry name" value="Calcineurin-like_PHP"/>
</dbReference>
<dbReference type="Pfam" id="PF00149">
    <property type="entry name" value="Metallophos"/>
    <property type="match status" value="1"/>
</dbReference>
<dbReference type="GO" id="GO:0016020">
    <property type="term" value="C:membrane"/>
    <property type="evidence" value="ECO:0007669"/>
    <property type="project" value="UniProtKB-SubCell"/>
</dbReference>
<dbReference type="Proteomes" id="UP000700596">
    <property type="component" value="Unassembled WGS sequence"/>
</dbReference>
<feature type="transmembrane region" description="Helical" evidence="6">
    <location>
        <begin position="647"/>
        <end position="670"/>
    </location>
</feature>
<dbReference type="GO" id="GO:0006506">
    <property type="term" value="P:GPI anchor biosynthetic process"/>
    <property type="evidence" value="ECO:0007669"/>
    <property type="project" value="InterPro"/>
</dbReference>
<gene>
    <name evidence="8" type="ORF">B0J11DRAFT_559250</name>
</gene>
<evidence type="ECO:0000313" key="9">
    <source>
        <dbReference type="Proteomes" id="UP000700596"/>
    </source>
</evidence>
<dbReference type="AlphaFoldDB" id="A0A9P9DRS6"/>
<keyword evidence="4 6" id="KW-0472">Membrane</keyword>
<evidence type="ECO:0000256" key="1">
    <source>
        <dbReference type="ARBA" id="ARBA00004141"/>
    </source>
</evidence>
<feature type="transmembrane region" description="Helical" evidence="6">
    <location>
        <begin position="56"/>
        <end position="74"/>
    </location>
</feature>